<feature type="domain" description="XPG-I" evidence="3">
    <location>
        <begin position="147"/>
        <end position="218"/>
    </location>
</feature>
<name>A0A4S8MC56_DENBC</name>
<keyword evidence="5" id="KW-1185">Reference proteome</keyword>
<dbReference type="GO" id="GO:0006281">
    <property type="term" value="P:DNA repair"/>
    <property type="evidence" value="ECO:0007669"/>
    <property type="project" value="UniProtKB-ARBA"/>
</dbReference>
<dbReference type="InterPro" id="IPR006086">
    <property type="entry name" value="XPG-I_dom"/>
</dbReference>
<dbReference type="PRINTS" id="PR00853">
    <property type="entry name" value="XPGRADSUPER"/>
</dbReference>
<dbReference type="SUPFAM" id="SSF88723">
    <property type="entry name" value="PIN domain-like"/>
    <property type="match status" value="1"/>
</dbReference>
<protein>
    <submittedName>
        <fullName evidence="4">PIN domain-like protein</fullName>
    </submittedName>
</protein>
<dbReference type="PANTHER" id="PTHR11081">
    <property type="entry name" value="FLAP ENDONUCLEASE FAMILY MEMBER"/>
    <property type="match status" value="1"/>
</dbReference>
<keyword evidence="1" id="KW-0540">Nuclease</keyword>
<sequence>MICGDTYSSESSMDTPQGGPYLSSNLTTMGIPDLWTIVSPSRQLASLQDLSYRHLQETGRYLILGVDISIWFAAAQTGLKSKNIKSHAQLGQNPELRNIFQRISRLSTLPIALVVIFDGPARPGCKRNSTVRKTPHWMTSRSKEILQGFGHSYYMAPGEAEAELAHLSKINCIDAVFTDDSDTLVFGATWVIRNPHDKTDPDKSTTPIMQDGLLLFALLRGGDYGKGLNNCGKVIAYGLTKTSLGSRLRMAAEDYTAHQLRQHLDGKWRDDLMHQLEHDPHAFIGRKNPRLALSVPSHFPDTQTILRYTSPLISSSRPLVATPDINVQRLSSLCEQLFGWDSETVINRFRKHVFPGICIHELLKGTTAHIAGLHSVKRTKTGIVISAKFNIPRLLNDEITLCLLWLPATIFKVASPLVVALLRQYKTQRQTDSVVHKITLLHEILGQIGSVENTPPSQVPSLPPSASVIDLTEESDDDAAPTNSPHAVIDLTAF</sequence>
<dbReference type="Proteomes" id="UP000297245">
    <property type="component" value="Unassembled WGS sequence"/>
</dbReference>
<evidence type="ECO:0000313" key="5">
    <source>
        <dbReference type="Proteomes" id="UP000297245"/>
    </source>
</evidence>
<evidence type="ECO:0000256" key="2">
    <source>
        <dbReference type="ARBA" id="ARBA00022801"/>
    </source>
</evidence>
<dbReference type="PANTHER" id="PTHR11081:SF75">
    <property type="entry name" value="ENDONUCLEASE, PUTATIVE (AFU_ORTHOLOGUE AFUA_3G13260)-RELATED"/>
    <property type="match status" value="1"/>
</dbReference>
<organism evidence="4 5">
    <name type="scientific">Dendrothele bispora (strain CBS 962.96)</name>
    <dbReference type="NCBI Taxonomy" id="1314807"/>
    <lineage>
        <taxon>Eukaryota</taxon>
        <taxon>Fungi</taxon>
        <taxon>Dikarya</taxon>
        <taxon>Basidiomycota</taxon>
        <taxon>Agaricomycotina</taxon>
        <taxon>Agaricomycetes</taxon>
        <taxon>Agaricomycetidae</taxon>
        <taxon>Agaricales</taxon>
        <taxon>Agaricales incertae sedis</taxon>
        <taxon>Dendrothele</taxon>
    </lineage>
</organism>
<dbReference type="InterPro" id="IPR036279">
    <property type="entry name" value="5-3_exonuclease_C_sf"/>
</dbReference>
<dbReference type="InterPro" id="IPR029060">
    <property type="entry name" value="PIN-like_dom_sf"/>
</dbReference>
<dbReference type="OrthoDB" id="2148513at2759"/>
<reference evidence="4 5" key="1">
    <citation type="journal article" date="2019" name="Nat. Ecol. Evol.">
        <title>Megaphylogeny resolves global patterns of mushroom evolution.</title>
        <authorList>
            <person name="Varga T."/>
            <person name="Krizsan K."/>
            <person name="Foldi C."/>
            <person name="Dima B."/>
            <person name="Sanchez-Garcia M."/>
            <person name="Sanchez-Ramirez S."/>
            <person name="Szollosi G.J."/>
            <person name="Szarkandi J.G."/>
            <person name="Papp V."/>
            <person name="Albert L."/>
            <person name="Andreopoulos W."/>
            <person name="Angelini C."/>
            <person name="Antonin V."/>
            <person name="Barry K.W."/>
            <person name="Bougher N.L."/>
            <person name="Buchanan P."/>
            <person name="Buyck B."/>
            <person name="Bense V."/>
            <person name="Catcheside P."/>
            <person name="Chovatia M."/>
            <person name="Cooper J."/>
            <person name="Damon W."/>
            <person name="Desjardin D."/>
            <person name="Finy P."/>
            <person name="Geml J."/>
            <person name="Haridas S."/>
            <person name="Hughes K."/>
            <person name="Justo A."/>
            <person name="Karasinski D."/>
            <person name="Kautmanova I."/>
            <person name="Kiss B."/>
            <person name="Kocsube S."/>
            <person name="Kotiranta H."/>
            <person name="LaButti K.M."/>
            <person name="Lechner B.E."/>
            <person name="Liimatainen K."/>
            <person name="Lipzen A."/>
            <person name="Lukacs Z."/>
            <person name="Mihaltcheva S."/>
            <person name="Morgado L.N."/>
            <person name="Niskanen T."/>
            <person name="Noordeloos M.E."/>
            <person name="Ohm R.A."/>
            <person name="Ortiz-Santana B."/>
            <person name="Ovrebo C."/>
            <person name="Racz N."/>
            <person name="Riley R."/>
            <person name="Savchenko A."/>
            <person name="Shiryaev A."/>
            <person name="Soop K."/>
            <person name="Spirin V."/>
            <person name="Szebenyi C."/>
            <person name="Tomsovsky M."/>
            <person name="Tulloss R.E."/>
            <person name="Uehling J."/>
            <person name="Grigoriev I.V."/>
            <person name="Vagvolgyi C."/>
            <person name="Papp T."/>
            <person name="Martin F.M."/>
            <person name="Miettinen O."/>
            <person name="Hibbett D.S."/>
            <person name="Nagy L.G."/>
        </authorList>
    </citation>
    <scope>NUCLEOTIDE SEQUENCE [LARGE SCALE GENOMIC DNA]</scope>
    <source>
        <strain evidence="4 5">CBS 962.96</strain>
    </source>
</reference>
<accession>A0A4S8MC56</accession>
<evidence type="ECO:0000259" key="3">
    <source>
        <dbReference type="SMART" id="SM00484"/>
    </source>
</evidence>
<evidence type="ECO:0000313" key="4">
    <source>
        <dbReference type="EMBL" id="THU99900.1"/>
    </source>
</evidence>
<dbReference type="EMBL" id="ML179112">
    <property type="protein sequence ID" value="THU99900.1"/>
    <property type="molecule type" value="Genomic_DNA"/>
</dbReference>
<gene>
    <name evidence="4" type="ORF">K435DRAFT_855269</name>
</gene>
<evidence type="ECO:0000256" key="1">
    <source>
        <dbReference type="ARBA" id="ARBA00022722"/>
    </source>
</evidence>
<dbReference type="Pfam" id="PF00752">
    <property type="entry name" value="XPG_N"/>
    <property type="match status" value="1"/>
</dbReference>
<dbReference type="CDD" id="cd09870">
    <property type="entry name" value="PIN_YEN1"/>
    <property type="match status" value="1"/>
</dbReference>
<dbReference type="Gene3D" id="3.40.50.1010">
    <property type="entry name" value="5'-nuclease"/>
    <property type="match status" value="2"/>
</dbReference>
<dbReference type="InterPro" id="IPR006084">
    <property type="entry name" value="XPG/Rad2"/>
</dbReference>
<dbReference type="GO" id="GO:0017108">
    <property type="term" value="F:5'-flap endonuclease activity"/>
    <property type="evidence" value="ECO:0007669"/>
    <property type="project" value="TreeGrafter"/>
</dbReference>
<dbReference type="SMART" id="SM00484">
    <property type="entry name" value="XPGI"/>
    <property type="match status" value="1"/>
</dbReference>
<proteinExistence type="predicted"/>
<dbReference type="SUPFAM" id="SSF47807">
    <property type="entry name" value="5' to 3' exonuclease, C-terminal subdomain"/>
    <property type="match status" value="1"/>
</dbReference>
<dbReference type="InterPro" id="IPR006085">
    <property type="entry name" value="XPG_DNA_repair_N"/>
</dbReference>
<dbReference type="Pfam" id="PF00867">
    <property type="entry name" value="XPG_I"/>
    <property type="match status" value="1"/>
</dbReference>
<dbReference type="AlphaFoldDB" id="A0A4S8MC56"/>
<keyword evidence="2" id="KW-0378">Hydrolase</keyword>